<keyword evidence="6" id="KW-0067">ATP-binding</keyword>
<keyword evidence="4" id="KW-1003">Cell membrane</keyword>
<dbReference type="InterPro" id="IPR017871">
    <property type="entry name" value="ABC_transporter-like_CS"/>
</dbReference>
<gene>
    <name evidence="9" type="ORF">GCM10009768_07570</name>
</gene>
<dbReference type="RefSeq" id="WP_344029520.1">
    <property type="nucleotide sequence ID" value="NZ_BAAAOB010000001.1"/>
</dbReference>
<dbReference type="InterPro" id="IPR003439">
    <property type="entry name" value="ABC_transporter-like_ATP-bd"/>
</dbReference>
<dbReference type="PANTHER" id="PTHR43297">
    <property type="entry name" value="OLIGOPEPTIDE TRANSPORT ATP-BINDING PROTEIN APPD"/>
    <property type="match status" value="1"/>
</dbReference>
<keyword evidence="7" id="KW-0472">Membrane</keyword>
<organism evidence="9 10">
    <name type="scientific">Leucobacter iarius</name>
    <dbReference type="NCBI Taxonomy" id="333963"/>
    <lineage>
        <taxon>Bacteria</taxon>
        <taxon>Bacillati</taxon>
        <taxon>Actinomycetota</taxon>
        <taxon>Actinomycetes</taxon>
        <taxon>Micrococcales</taxon>
        <taxon>Microbacteriaceae</taxon>
        <taxon>Leucobacter</taxon>
    </lineage>
</organism>
<dbReference type="PROSITE" id="PS50893">
    <property type="entry name" value="ABC_TRANSPORTER_2"/>
    <property type="match status" value="1"/>
</dbReference>
<reference evidence="10" key="1">
    <citation type="journal article" date="2019" name="Int. J. Syst. Evol. Microbiol.">
        <title>The Global Catalogue of Microorganisms (GCM) 10K type strain sequencing project: providing services to taxonomists for standard genome sequencing and annotation.</title>
        <authorList>
            <consortium name="The Broad Institute Genomics Platform"/>
            <consortium name="The Broad Institute Genome Sequencing Center for Infectious Disease"/>
            <person name="Wu L."/>
            <person name="Ma J."/>
        </authorList>
    </citation>
    <scope>NUCLEOTIDE SEQUENCE [LARGE SCALE GENOMIC DNA]</scope>
    <source>
        <strain evidence="10">JCM 14736</strain>
    </source>
</reference>
<evidence type="ECO:0000256" key="1">
    <source>
        <dbReference type="ARBA" id="ARBA00004202"/>
    </source>
</evidence>
<keyword evidence="5" id="KW-0547">Nucleotide-binding</keyword>
<dbReference type="Gene3D" id="3.40.50.300">
    <property type="entry name" value="P-loop containing nucleotide triphosphate hydrolases"/>
    <property type="match status" value="1"/>
</dbReference>
<evidence type="ECO:0000256" key="5">
    <source>
        <dbReference type="ARBA" id="ARBA00022741"/>
    </source>
</evidence>
<dbReference type="SMART" id="SM00382">
    <property type="entry name" value="AAA"/>
    <property type="match status" value="1"/>
</dbReference>
<evidence type="ECO:0000256" key="3">
    <source>
        <dbReference type="ARBA" id="ARBA00022448"/>
    </source>
</evidence>
<dbReference type="CDD" id="cd03257">
    <property type="entry name" value="ABC_NikE_OppD_transporters"/>
    <property type="match status" value="1"/>
</dbReference>
<name>A0ABN2LB17_9MICO</name>
<keyword evidence="3" id="KW-0813">Transport</keyword>
<dbReference type="Proteomes" id="UP001500851">
    <property type="component" value="Unassembled WGS sequence"/>
</dbReference>
<evidence type="ECO:0000256" key="4">
    <source>
        <dbReference type="ARBA" id="ARBA00022475"/>
    </source>
</evidence>
<evidence type="ECO:0000313" key="10">
    <source>
        <dbReference type="Proteomes" id="UP001500851"/>
    </source>
</evidence>
<comment type="caution">
    <text evidence="9">The sequence shown here is derived from an EMBL/GenBank/DDBJ whole genome shotgun (WGS) entry which is preliminary data.</text>
</comment>
<dbReference type="PANTHER" id="PTHR43297:SF2">
    <property type="entry name" value="DIPEPTIDE TRANSPORT ATP-BINDING PROTEIN DPPD"/>
    <property type="match status" value="1"/>
</dbReference>
<dbReference type="SUPFAM" id="SSF52540">
    <property type="entry name" value="P-loop containing nucleoside triphosphate hydrolases"/>
    <property type="match status" value="1"/>
</dbReference>
<dbReference type="InterPro" id="IPR003593">
    <property type="entry name" value="AAA+_ATPase"/>
</dbReference>
<feature type="domain" description="ABC transporter" evidence="8">
    <location>
        <begin position="20"/>
        <end position="257"/>
    </location>
</feature>
<evidence type="ECO:0000256" key="6">
    <source>
        <dbReference type="ARBA" id="ARBA00022840"/>
    </source>
</evidence>
<dbReference type="EMBL" id="BAAAOB010000001">
    <property type="protein sequence ID" value="GAA1781084.1"/>
    <property type="molecule type" value="Genomic_DNA"/>
</dbReference>
<dbReference type="PROSITE" id="PS00211">
    <property type="entry name" value="ABC_TRANSPORTER_1"/>
    <property type="match status" value="1"/>
</dbReference>
<evidence type="ECO:0000313" key="9">
    <source>
        <dbReference type="EMBL" id="GAA1781084.1"/>
    </source>
</evidence>
<accession>A0ABN2LB17</accession>
<keyword evidence="10" id="KW-1185">Reference proteome</keyword>
<comment type="subcellular location">
    <subcellularLocation>
        <location evidence="1">Cell membrane</location>
        <topology evidence="1">Peripheral membrane protein</topology>
    </subcellularLocation>
</comment>
<dbReference type="InterPro" id="IPR050388">
    <property type="entry name" value="ABC_Ni/Peptide_Import"/>
</dbReference>
<protein>
    <recommendedName>
        <fullName evidence="8">ABC transporter domain-containing protein</fullName>
    </recommendedName>
</protein>
<dbReference type="InterPro" id="IPR027417">
    <property type="entry name" value="P-loop_NTPase"/>
</dbReference>
<evidence type="ECO:0000259" key="8">
    <source>
        <dbReference type="PROSITE" id="PS50893"/>
    </source>
</evidence>
<sequence>MSAATRAGSQPAGSLPTGAVAISGLVVETDERDPRALVDGVDLAVAPGEALGIVGASGSGKSLTLRAVLGLLPGGTRVSAGSAEVGGRAGMVFQDPQTALDPLTRVGTHLVEALRARDAEQRIRAGRGALRARALALLDRVHLPDPERAFRAYPHELSGGQRQRVVIALALAGDPDALLCDEPTTALDVTVQRRVLAELDELRRERGLTLLFVSHDLAVVAALCERIAVMDRGRVVETGTIEQLQRDPRHPATRALLAAAPRLPRLEPDGDAP</sequence>
<proteinExistence type="inferred from homology"/>
<comment type="similarity">
    <text evidence="2">Belongs to the ABC transporter superfamily.</text>
</comment>
<dbReference type="Pfam" id="PF00005">
    <property type="entry name" value="ABC_tran"/>
    <property type="match status" value="1"/>
</dbReference>
<evidence type="ECO:0000256" key="7">
    <source>
        <dbReference type="ARBA" id="ARBA00023136"/>
    </source>
</evidence>
<evidence type="ECO:0000256" key="2">
    <source>
        <dbReference type="ARBA" id="ARBA00005417"/>
    </source>
</evidence>